<proteinExistence type="predicted"/>
<accession>A0AAV8W339</accession>
<evidence type="ECO:0000259" key="1">
    <source>
        <dbReference type="Pfam" id="PF23070"/>
    </source>
</evidence>
<name>A0AAV8W339_9CUCU</name>
<evidence type="ECO:0000313" key="2">
    <source>
        <dbReference type="EMBL" id="KAJ8920336.1"/>
    </source>
</evidence>
<protein>
    <recommendedName>
        <fullName evidence="1">DUF7043 domain-containing protein</fullName>
    </recommendedName>
</protein>
<comment type="caution">
    <text evidence="2">The sequence shown here is derived from an EMBL/GenBank/DDBJ whole genome shotgun (WGS) entry which is preliminary data.</text>
</comment>
<sequence length="87" mass="10084">MELRVGGFAMKHFNLLCIQDSRIKGNYDLIQNGYNCMSFYRRDAHVIEVQIGSHTKRREDACSATFFDRNKLPFVTLVNSDLQACYT</sequence>
<dbReference type="Pfam" id="PF23070">
    <property type="entry name" value="DUF7043"/>
    <property type="match status" value="1"/>
</dbReference>
<dbReference type="PANTHER" id="PTHR22255:SF9">
    <property type="entry name" value="LP06548P"/>
    <property type="match status" value="1"/>
</dbReference>
<dbReference type="PANTHER" id="PTHR22255">
    <property type="entry name" value="LP06548P"/>
    <property type="match status" value="1"/>
</dbReference>
<keyword evidence="3" id="KW-1185">Reference proteome</keyword>
<dbReference type="AlphaFoldDB" id="A0AAV8W339"/>
<organism evidence="2 3">
    <name type="scientific">Exocentrus adspersus</name>
    <dbReference type="NCBI Taxonomy" id="1586481"/>
    <lineage>
        <taxon>Eukaryota</taxon>
        <taxon>Metazoa</taxon>
        <taxon>Ecdysozoa</taxon>
        <taxon>Arthropoda</taxon>
        <taxon>Hexapoda</taxon>
        <taxon>Insecta</taxon>
        <taxon>Pterygota</taxon>
        <taxon>Neoptera</taxon>
        <taxon>Endopterygota</taxon>
        <taxon>Coleoptera</taxon>
        <taxon>Polyphaga</taxon>
        <taxon>Cucujiformia</taxon>
        <taxon>Chrysomeloidea</taxon>
        <taxon>Cerambycidae</taxon>
        <taxon>Lamiinae</taxon>
        <taxon>Acanthocinini</taxon>
        <taxon>Exocentrus</taxon>
    </lineage>
</organism>
<evidence type="ECO:0000313" key="3">
    <source>
        <dbReference type="Proteomes" id="UP001159042"/>
    </source>
</evidence>
<gene>
    <name evidence="2" type="ORF">NQ315_011998</name>
</gene>
<dbReference type="EMBL" id="JANEYG010000015">
    <property type="protein sequence ID" value="KAJ8920336.1"/>
    <property type="molecule type" value="Genomic_DNA"/>
</dbReference>
<reference evidence="2 3" key="1">
    <citation type="journal article" date="2023" name="Insect Mol. Biol.">
        <title>Genome sequencing provides insights into the evolution of gene families encoding plant cell wall-degrading enzymes in longhorned beetles.</title>
        <authorList>
            <person name="Shin N.R."/>
            <person name="Okamura Y."/>
            <person name="Kirsch R."/>
            <person name="Pauchet Y."/>
        </authorList>
    </citation>
    <scope>NUCLEOTIDE SEQUENCE [LARGE SCALE GENOMIC DNA]</scope>
    <source>
        <strain evidence="2">EAD_L_NR</strain>
    </source>
</reference>
<dbReference type="InterPro" id="IPR055471">
    <property type="entry name" value="DUF7043"/>
</dbReference>
<dbReference type="Proteomes" id="UP001159042">
    <property type="component" value="Unassembled WGS sequence"/>
</dbReference>
<feature type="domain" description="DUF7043" evidence="1">
    <location>
        <begin position="31"/>
        <end position="71"/>
    </location>
</feature>
<dbReference type="GO" id="GO:0061909">
    <property type="term" value="P:autophagosome-lysosome fusion"/>
    <property type="evidence" value="ECO:0007669"/>
    <property type="project" value="TreeGrafter"/>
</dbReference>